<name>A0A3N9WQ68_9ACTN</name>
<organism evidence="2 3">
    <name type="scientific">Micromonospora inaquosa</name>
    <dbReference type="NCBI Taxonomy" id="2203716"/>
    <lineage>
        <taxon>Bacteria</taxon>
        <taxon>Bacillati</taxon>
        <taxon>Actinomycetota</taxon>
        <taxon>Actinomycetes</taxon>
        <taxon>Micromonosporales</taxon>
        <taxon>Micromonosporaceae</taxon>
        <taxon>Micromonospora</taxon>
    </lineage>
</organism>
<dbReference type="InterPro" id="IPR036890">
    <property type="entry name" value="HATPase_C_sf"/>
</dbReference>
<comment type="caution">
    <text evidence="2">The sequence shown here is derived from an EMBL/GenBank/DDBJ whole genome shotgun (WGS) entry which is preliminary data.</text>
</comment>
<dbReference type="Proteomes" id="UP000282312">
    <property type="component" value="Unassembled WGS sequence"/>
</dbReference>
<proteinExistence type="predicted"/>
<feature type="region of interest" description="Disordered" evidence="1">
    <location>
        <begin position="129"/>
        <end position="148"/>
    </location>
</feature>
<evidence type="ECO:0000256" key="1">
    <source>
        <dbReference type="SAM" id="MobiDB-lite"/>
    </source>
</evidence>
<evidence type="ECO:0000313" key="2">
    <source>
        <dbReference type="EMBL" id="RQX02982.1"/>
    </source>
</evidence>
<dbReference type="AlphaFoldDB" id="A0A3N9WQ68"/>
<accession>A0A3N9WQ68</accession>
<dbReference type="Gene3D" id="3.30.565.10">
    <property type="entry name" value="Histidine kinase-like ATPase, C-terminal domain"/>
    <property type="match status" value="1"/>
</dbReference>
<dbReference type="EMBL" id="QGSZ01000198">
    <property type="protein sequence ID" value="RQX02982.1"/>
    <property type="molecule type" value="Genomic_DNA"/>
</dbReference>
<protein>
    <recommendedName>
        <fullName evidence="4">Histidine kinase/HSP90-like ATPase domain-containing protein</fullName>
    </recommendedName>
</protein>
<feature type="region of interest" description="Disordered" evidence="1">
    <location>
        <begin position="71"/>
        <end position="91"/>
    </location>
</feature>
<keyword evidence="3" id="KW-1185">Reference proteome</keyword>
<feature type="compositionally biased region" description="Pro residues" evidence="1">
    <location>
        <begin position="136"/>
        <end position="148"/>
    </location>
</feature>
<evidence type="ECO:0000313" key="3">
    <source>
        <dbReference type="Proteomes" id="UP000282312"/>
    </source>
</evidence>
<sequence>MLRGQHEHYRVGGERHQVNLRGELGASEVGGRYWLFGGQYLGIARRTLVPLDQYDILIVAHVAGSLRISVRDRGGETPSSTAPTLPRQMSEGGRGLPIIAALTTDWGFFSFGDGKTVWAAIGGPNGSTVGGRAVPISPPGPQRPPGAM</sequence>
<reference evidence="2 3" key="1">
    <citation type="submission" date="2018-05" db="EMBL/GenBank/DDBJ databases">
        <title>Micromonospora from Atacama Desert.</title>
        <authorList>
            <person name="Carro L."/>
            <person name="Goodfellow M."/>
            <person name="Klenk H.-P."/>
        </authorList>
    </citation>
    <scope>NUCLEOTIDE SEQUENCE [LARGE SCALE GENOMIC DNA]</scope>
    <source>
        <strain evidence="2 3">LB39</strain>
    </source>
</reference>
<evidence type="ECO:0008006" key="4">
    <source>
        <dbReference type="Google" id="ProtNLM"/>
    </source>
</evidence>
<gene>
    <name evidence="2" type="ORF">DLJ59_13510</name>
</gene>
<dbReference type="CDD" id="cd16936">
    <property type="entry name" value="HATPase_RsbW-like"/>
    <property type="match status" value="1"/>
</dbReference>